<dbReference type="InterPro" id="IPR051324">
    <property type="entry name" value="Stress/Tellurium_Resist"/>
</dbReference>
<dbReference type="EMBL" id="LSMT01000418">
    <property type="protein sequence ID" value="PFX18305.1"/>
    <property type="molecule type" value="Genomic_DNA"/>
</dbReference>
<dbReference type="PANTHER" id="PTHR32097:SF17">
    <property type="entry name" value="CAMP-BINDING PROTEIN 1-RELATED"/>
    <property type="match status" value="1"/>
</dbReference>
<proteinExistence type="predicted"/>
<protein>
    <recommendedName>
        <fullName evidence="1">Ubiquitin-like domain-containing protein</fullName>
    </recommendedName>
</protein>
<feature type="domain" description="Ubiquitin-like" evidence="1">
    <location>
        <begin position="90"/>
        <end position="165"/>
    </location>
</feature>
<keyword evidence="3" id="KW-1185">Reference proteome</keyword>
<dbReference type="SMART" id="SM00213">
    <property type="entry name" value="UBQ"/>
    <property type="match status" value="1"/>
</dbReference>
<dbReference type="CDD" id="cd17039">
    <property type="entry name" value="Ubl_ubiquitin_like"/>
    <property type="match status" value="1"/>
</dbReference>
<gene>
    <name evidence="2" type="ORF">AWC38_SpisGene17331</name>
</gene>
<dbReference type="InterPro" id="IPR000626">
    <property type="entry name" value="Ubiquitin-like_dom"/>
</dbReference>
<dbReference type="Gene3D" id="3.10.20.90">
    <property type="entry name" value="Phosphatidylinositol 3-kinase Catalytic Subunit, Chain A, domain 1"/>
    <property type="match status" value="1"/>
</dbReference>
<reference evidence="3" key="1">
    <citation type="journal article" date="2017" name="bioRxiv">
        <title>Comparative analysis of the genomes of Stylophora pistillata and Acropora digitifera provides evidence for extensive differences between species of corals.</title>
        <authorList>
            <person name="Voolstra C.R."/>
            <person name="Li Y."/>
            <person name="Liew Y.J."/>
            <person name="Baumgarten S."/>
            <person name="Zoccola D."/>
            <person name="Flot J.-F."/>
            <person name="Tambutte S."/>
            <person name="Allemand D."/>
            <person name="Aranda M."/>
        </authorList>
    </citation>
    <scope>NUCLEOTIDE SEQUENCE [LARGE SCALE GENOMIC DNA]</scope>
</reference>
<evidence type="ECO:0000313" key="3">
    <source>
        <dbReference type="Proteomes" id="UP000225706"/>
    </source>
</evidence>
<evidence type="ECO:0000259" key="1">
    <source>
        <dbReference type="PROSITE" id="PS50053"/>
    </source>
</evidence>
<dbReference type="OrthoDB" id="408003at2759"/>
<dbReference type="SUPFAM" id="SSF54236">
    <property type="entry name" value="Ubiquitin-like"/>
    <property type="match status" value="1"/>
</dbReference>
<accession>A0A2B4RPW7</accession>
<dbReference type="PANTHER" id="PTHR32097">
    <property type="entry name" value="CAMP-BINDING PROTEIN 1-RELATED"/>
    <property type="match status" value="1"/>
</dbReference>
<dbReference type="STRING" id="50429.A0A2B4RPW7"/>
<name>A0A2B4RPW7_STYPI</name>
<evidence type="ECO:0000313" key="2">
    <source>
        <dbReference type="EMBL" id="PFX18305.1"/>
    </source>
</evidence>
<dbReference type="PROSITE" id="PS50053">
    <property type="entry name" value="UBIQUITIN_2"/>
    <property type="match status" value="1"/>
</dbReference>
<dbReference type="InterPro" id="IPR029071">
    <property type="entry name" value="Ubiquitin-like_domsf"/>
</dbReference>
<dbReference type="Gene3D" id="2.60.60.30">
    <property type="entry name" value="sav2460 like domains"/>
    <property type="match status" value="1"/>
</dbReference>
<comment type="caution">
    <text evidence="2">The sequence shown here is derived from an EMBL/GenBank/DDBJ whole genome shotgun (WGS) entry which is preliminary data.</text>
</comment>
<sequence>MFCKGCRQEKLRREFPFETLTEECDHAPLHCLRCVTHSVKNASKCPQCSQDVAADNPRYCEFVETLERLFPDSPHLLLETTYDASQETNLTISIVMLGGDCTVLQYHPDMTVRDLKISVGKRLGYLPEKQRLLYKDMELKSCANSRLLTLEDYNVEPFSTLYLIILLYAIPDALNEVVFDLFWGYPPSRCDFLDASVLIYNRSSLQGIVDFSRRSFVGVAHSGDVMDHVKRIGHHTINVKLKDFPSNIDKLFFTLSAWNSPNISSYLNPSLRFFDAKKPNKQLCSDQMEHAAYSQAIIMCSLSKIDGVWNVFSLRTLSAGNAKNYLPLQQTIGGIITQGLC</sequence>
<dbReference type="Proteomes" id="UP000225706">
    <property type="component" value="Unassembled WGS sequence"/>
</dbReference>
<organism evidence="2 3">
    <name type="scientific">Stylophora pistillata</name>
    <name type="common">Smooth cauliflower coral</name>
    <dbReference type="NCBI Taxonomy" id="50429"/>
    <lineage>
        <taxon>Eukaryota</taxon>
        <taxon>Metazoa</taxon>
        <taxon>Cnidaria</taxon>
        <taxon>Anthozoa</taxon>
        <taxon>Hexacorallia</taxon>
        <taxon>Scleractinia</taxon>
        <taxon>Astrocoeniina</taxon>
        <taxon>Pocilloporidae</taxon>
        <taxon>Stylophora</taxon>
    </lineage>
</organism>
<dbReference type="Pfam" id="PF00240">
    <property type="entry name" value="ubiquitin"/>
    <property type="match status" value="1"/>
</dbReference>
<dbReference type="AlphaFoldDB" id="A0A2B4RPW7"/>